<sequence length="40" mass="4822">MKHLCIFRESCRVQCNNISPKVRQRAIRIVLENQDEYDSQ</sequence>
<dbReference type="Proteomes" id="UP000245997">
    <property type="component" value="Plasmid pAA"/>
</dbReference>
<name>A0A1W1EMA3_ECOLX</name>
<gene>
    <name evidence="1" type="ORF">BQ8769_103</name>
</gene>
<organism evidence="1 2">
    <name type="scientific">Escherichia coli</name>
    <dbReference type="NCBI Taxonomy" id="562"/>
    <lineage>
        <taxon>Bacteria</taxon>
        <taxon>Pseudomonadati</taxon>
        <taxon>Pseudomonadota</taxon>
        <taxon>Gammaproteobacteria</taxon>
        <taxon>Enterobacterales</taxon>
        <taxon>Enterobacteriaceae</taxon>
        <taxon>Escherichia</taxon>
    </lineage>
</organism>
<evidence type="ECO:0000313" key="1">
    <source>
        <dbReference type="EMBL" id="SJK83485.1"/>
    </source>
</evidence>
<reference evidence="2" key="1">
    <citation type="submission" date="2017-01" db="EMBL/GenBank/DDBJ databases">
        <authorList>
            <person name="Joensson R."/>
        </authorList>
    </citation>
    <scope>NUCLEOTIDE SEQUENCE [LARGE SCALE GENOMIC DNA]</scope>
</reference>
<evidence type="ECO:0000313" key="2">
    <source>
        <dbReference type="Proteomes" id="UP000245997"/>
    </source>
</evidence>
<dbReference type="EMBL" id="LT719075">
    <property type="protein sequence ID" value="SJK83485.1"/>
    <property type="molecule type" value="Genomic_DNA"/>
</dbReference>
<proteinExistence type="predicted"/>
<dbReference type="AlphaFoldDB" id="A0A1W1EMA3"/>
<protein>
    <submittedName>
        <fullName evidence="1">Uncharacterized protein</fullName>
    </submittedName>
</protein>
<accession>A0A1W1EMA3</accession>